<feature type="signal peptide" evidence="2">
    <location>
        <begin position="1"/>
        <end position="18"/>
    </location>
</feature>
<dbReference type="Proteomes" id="UP000002668">
    <property type="component" value="Genome"/>
</dbReference>
<dbReference type="InterPro" id="IPR051058">
    <property type="entry name" value="GDSL_Est/Lipase"/>
</dbReference>
<sequence length="344" mass="38430">MKLTAASCVATLAAHTFATSTPTPSLSTQKAKFNWKSIKSVIAFGDSYTYVQGTLGRANYTFIGDAFNLSFTPEKLFSNRIVQNQTSTAQGGPNWVEYLTGCGVAPGLHDPQSCKTQLWDFAYAGSNTVSQKNFTPAHWNHTVSFEQQIQQFVDYGNPALETIRLKKKDALIAIWIGINDINDLAHLRGKNATFAPLYETVQTYIFQSMDKIYDLGYKKFLFMNLPPLDRGPRPLVNTSLVASFNAIHAAHANAFQAKHDDATVLQYDVNGVLNNVLDNYQDYGFVNVTQTCPGYNQPDIRTDPEKYGCGAGLDTYFWYDAGHLGSRTHKVFTKKLAKWLRMQK</sequence>
<dbReference type="HOGENOM" id="CLU_015101_4_0_1"/>
<dbReference type="OMA" id="GANWIEH"/>
<dbReference type="eggNOG" id="ENOG502S09J">
    <property type="taxonomic scope" value="Eukaryota"/>
</dbReference>
<evidence type="ECO:0000313" key="3">
    <source>
        <dbReference type="EMBL" id="CBY01648.1"/>
    </source>
</evidence>
<dbReference type="GeneID" id="13290654"/>
<dbReference type="InterPro" id="IPR001087">
    <property type="entry name" value="GDSL"/>
</dbReference>
<dbReference type="GO" id="GO:0016788">
    <property type="term" value="F:hydrolase activity, acting on ester bonds"/>
    <property type="evidence" value="ECO:0007669"/>
    <property type="project" value="InterPro"/>
</dbReference>
<dbReference type="Gene3D" id="3.40.50.1110">
    <property type="entry name" value="SGNH hydrolase"/>
    <property type="match status" value="1"/>
</dbReference>
<keyword evidence="4" id="KW-1185">Reference proteome</keyword>
<feature type="chain" id="PRO_5003195210" evidence="2">
    <location>
        <begin position="19"/>
        <end position="344"/>
    </location>
</feature>
<dbReference type="SUPFAM" id="SSF52266">
    <property type="entry name" value="SGNH hydrolase"/>
    <property type="match status" value="1"/>
</dbReference>
<keyword evidence="2" id="KW-0732">Signal</keyword>
<keyword evidence="1" id="KW-0378">Hydrolase</keyword>
<evidence type="ECO:0000256" key="2">
    <source>
        <dbReference type="SAM" id="SignalP"/>
    </source>
</evidence>
<reference evidence="4" key="1">
    <citation type="journal article" date="2011" name="Nat. Commun.">
        <title>Effector diversification within compartments of the Leptosphaeria maculans genome affected by Repeat-Induced Point mutations.</title>
        <authorList>
            <person name="Rouxel T."/>
            <person name="Grandaubert J."/>
            <person name="Hane J.K."/>
            <person name="Hoede C."/>
            <person name="van de Wouw A.P."/>
            <person name="Couloux A."/>
            <person name="Dominguez V."/>
            <person name="Anthouard V."/>
            <person name="Bally P."/>
            <person name="Bourras S."/>
            <person name="Cozijnsen A.J."/>
            <person name="Ciuffetti L.M."/>
            <person name="Degrave A."/>
            <person name="Dilmaghani A."/>
            <person name="Duret L."/>
            <person name="Fudal I."/>
            <person name="Goodwin S.B."/>
            <person name="Gout L."/>
            <person name="Glaser N."/>
            <person name="Linglin J."/>
            <person name="Kema G.H.J."/>
            <person name="Lapalu N."/>
            <person name="Lawrence C.B."/>
            <person name="May K."/>
            <person name="Meyer M."/>
            <person name="Ollivier B."/>
            <person name="Poulain J."/>
            <person name="Schoch C.L."/>
            <person name="Simon A."/>
            <person name="Spatafora J.W."/>
            <person name="Stachowiak A."/>
            <person name="Turgeon B.G."/>
            <person name="Tyler B.M."/>
            <person name="Vincent D."/>
            <person name="Weissenbach J."/>
            <person name="Amselem J."/>
            <person name="Quesneville H."/>
            <person name="Oliver R.P."/>
            <person name="Wincker P."/>
            <person name="Balesdent M.-H."/>
            <person name="Howlett B.J."/>
        </authorList>
    </citation>
    <scope>NUCLEOTIDE SEQUENCE [LARGE SCALE GENOMIC DNA]</scope>
    <source>
        <strain evidence="4">JN3 / isolate v23.1.3 / race Av1-4-5-6-7-8</strain>
    </source>
</reference>
<dbReference type="OrthoDB" id="1600564at2759"/>
<accession>E5AEK9</accession>
<evidence type="ECO:0000256" key="1">
    <source>
        <dbReference type="ARBA" id="ARBA00022801"/>
    </source>
</evidence>
<dbReference type="AlphaFoldDB" id="E5AEK9"/>
<dbReference type="PANTHER" id="PTHR45648:SF85">
    <property type="entry name" value="A, PUTATIVE (AFU_ORTHOLOGUE AFUA_2G10760)-RELATED"/>
    <property type="match status" value="1"/>
</dbReference>
<dbReference type="PANTHER" id="PTHR45648">
    <property type="entry name" value="GDSL LIPASE/ACYLHYDROLASE FAMILY PROTEIN (AFU_ORTHOLOGUE AFUA_4G14700)"/>
    <property type="match status" value="1"/>
</dbReference>
<proteinExistence type="predicted"/>
<dbReference type="InParanoid" id="E5AEK9"/>
<evidence type="ECO:0000313" key="4">
    <source>
        <dbReference type="Proteomes" id="UP000002668"/>
    </source>
</evidence>
<dbReference type="STRING" id="985895.E5AEK9"/>
<dbReference type="EMBL" id="FP929139">
    <property type="protein sequence ID" value="CBY01648.1"/>
    <property type="molecule type" value="Genomic_DNA"/>
</dbReference>
<protein>
    <submittedName>
        <fullName evidence="3">Similar to TPA: lysophospholipase A</fullName>
    </submittedName>
</protein>
<dbReference type="VEuPathDB" id="FungiDB:LEMA_P004350.1"/>
<dbReference type="Pfam" id="PF00657">
    <property type="entry name" value="Lipase_GDSL"/>
    <property type="match status" value="1"/>
</dbReference>
<name>E5AEK9_LEPMJ</name>
<gene>
    <name evidence="3" type="ORF">LEMA_P004350.1</name>
</gene>
<dbReference type="RefSeq" id="XP_003845127.1">
    <property type="nucleotide sequence ID" value="XM_003845079.1"/>
</dbReference>
<dbReference type="CDD" id="cd01846">
    <property type="entry name" value="fatty_acyltransferase_like"/>
    <property type="match status" value="1"/>
</dbReference>
<dbReference type="InterPro" id="IPR036514">
    <property type="entry name" value="SGNH_hydro_sf"/>
</dbReference>
<organism evidence="3 4">
    <name type="scientific">Leptosphaeria maculans (strain JN3 / isolate v23.1.3 / race Av1-4-5-6-7-8)</name>
    <name type="common">Blackleg fungus</name>
    <name type="synonym">Phoma lingam</name>
    <dbReference type="NCBI Taxonomy" id="985895"/>
    <lineage>
        <taxon>Eukaryota</taxon>
        <taxon>Fungi</taxon>
        <taxon>Dikarya</taxon>
        <taxon>Ascomycota</taxon>
        <taxon>Pezizomycotina</taxon>
        <taxon>Dothideomycetes</taxon>
        <taxon>Pleosporomycetidae</taxon>
        <taxon>Pleosporales</taxon>
        <taxon>Pleosporineae</taxon>
        <taxon>Leptosphaeriaceae</taxon>
        <taxon>Plenodomus</taxon>
        <taxon>Plenodomus lingam/Leptosphaeria maculans species complex</taxon>
    </lineage>
</organism>